<dbReference type="GO" id="GO:1990904">
    <property type="term" value="C:ribonucleoprotein complex"/>
    <property type="evidence" value="ECO:0007669"/>
    <property type="project" value="UniProtKB-ARBA"/>
</dbReference>
<dbReference type="InterPro" id="IPR038085">
    <property type="entry name" value="Rnp2-like_sf"/>
</dbReference>
<dbReference type="GO" id="GO:1902555">
    <property type="term" value="C:endoribonuclease complex"/>
    <property type="evidence" value="ECO:0007669"/>
    <property type="project" value="UniProtKB-ARBA"/>
</dbReference>
<dbReference type="GO" id="GO:0008033">
    <property type="term" value="P:tRNA processing"/>
    <property type="evidence" value="ECO:0007669"/>
    <property type="project" value="UniProtKB-KW"/>
</dbReference>
<reference evidence="2" key="1">
    <citation type="journal article" date="2014" name="Front. Microbiol.">
        <title>High frequency of phylogenetically diverse reductive dehalogenase-homologous genes in deep subseafloor sedimentary metagenomes.</title>
        <authorList>
            <person name="Kawai M."/>
            <person name="Futagami T."/>
            <person name="Toyoda A."/>
            <person name="Takaki Y."/>
            <person name="Nishi S."/>
            <person name="Hori S."/>
            <person name="Arai W."/>
            <person name="Tsubouchi T."/>
            <person name="Morono Y."/>
            <person name="Uchiyama I."/>
            <person name="Ito T."/>
            <person name="Fujiyama A."/>
            <person name="Inagaki F."/>
            <person name="Takami H."/>
        </authorList>
    </citation>
    <scope>NUCLEOTIDE SEQUENCE</scope>
    <source>
        <strain evidence="2">Expedition CK06-06</strain>
    </source>
</reference>
<proteinExistence type="predicted"/>
<organism evidence="2">
    <name type="scientific">marine sediment metagenome</name>
    <dbReference type="NCBI Taxonomy" id="412755"/>
    <lineage>
        <taxon>unclassified sequences</taxon>
        <taxon>metagenomes</taxon>
        <taxon>ecological metagenomes</taxon>
    </lineage>
</organism>
<accession>X1CW62</accession>
<name>X1CW62_9ZZZZ</name>
<gene>
    <name evidence="2" type="ORF">S01H4_47568</name>
</gene>
<feature type="non-terminal residue" evidence="2">
    <location>
        <position position="1"/>
    </location>
</feature>
<comment type="caution">
    <text evidence="2">The sequence shown here is derived from an EMBL/GenBank/DDBJ whole genome shotgun (WGS) entry which is preliminary data.</text>
</comment>
<evidence type="ECO:0000313" key="2">
    <source>
        <dbReference type="EMBL" id="GAH00325.1"/>
    </source>
</evidence>
<protein>
    <submittedName>
        <fullName evidence="2">Uncharacterized protein</fullName>
    </submittedName>
</protein>
<sequence length="29" mass="3168">IQEINGNRVILSPVKTSGTIKSLKENNTL</sequence>
<dbReference type="AlphaFoldDB" id="X1CW62"/>
<keyword evidence="1" id="KW-0819">tRNA processing</keyword>
<dbReference type="SUPFAM" id="SSF160350">
    <property type="entry name" value="Rnp2-like"/>
    <property type="match status" value="1"/>
</dbReference>
<dbReference type="EMBL" id="BART01026725">
    <property type="protein sequence ID" value="GAH00325.1"/>
    <property type="molecule type" value="Genomic_DNA"/>
</dbReference>
<evidence type="ECO:0000256" key="1">
    <source>
        <dbReference type="ARBA" id="ARBA00022694"/>
    </source>
</evidence>